<proteinExistence type="predicted"/>
<evidence type="ECO:0000313" key="1">
    <source>
        <dbReference type="EMBL" id="AQX41784.1"/>
    </source>
</evidence>
<sequence>MIQRPAAGALDLEFGVVTHAGQQLLALPASVVFQHLHWSPCASPNKKPRLGGVWGIAIYRLALFKSPYPAAALRRKSHIVAPFYLPPERLERGSFGVGRVWPEFNMSSTTAAPLTWINGTCIGLQSKTCGLALIATISSRWLGLCATQLMVFATSVGF</sequence>
<protein>
    <submittedName>
        <fullName evidence="1">Uncharacterized protein</fullName>
    </submittedName>
</protein>
<dbReference type="AlphaFoldDB" id="A0A1S6YAB8"/>
<organism evidence="1">
    <name type="scientific">Pseudomonas amygdali pv. tabaci</name>
    <name type="common">Pseudomonas syringae pv. tabaci</name>
    <dbReference type="NCBI Taxonomy" id="322"/>
    <lineage>
        <taxon>Bacteria</taxon>
        <taxon>Pseudomonadati</taxon>
        <taxon>Pseudomonadota</taxon>
        <taxon>Gammaproteobacteria</taxon>
        <taxon>Pseudomonadales</taxon>
        <taxon>Pseudomonadaceae</taxon>
        <taxon>Pseudomonas</taxon>
        <taxon>Pseudomonas amygdali</taxon>
    </lineage>
</organism>
<keyword evidence="1" id="KW-0614">Plasmid</keyword>
<geneLocation type="plasmid" evidence="1">
    <name>pPt0893-29</name>
</geneLocation>
<reference evidence="1" key="1">
    <citation type="submission" date="2016-12" db="EMBL/GenBank/DDBJ databases">
        <title>Complete sequence and comparative genomic analysis of eight native Pseudomonas syringae plasmids belonging to the pPT23A family.</title>
        <authorList>
            <person name="Gutierrez-Barranquero J.A."/>
        </authorList>
    </citation>
    <scope>NUCLEOTIDE SEQUENCE</scope>
    <source>
        <strain evidence="1">0893-29</strain>
        <plasmid evidence="1">pPt0893-29</plasmid>
    </source>
</reference>
<dbReference type="EMBL" id="KY362366">
    <property type="protein sequence ID" value="AQX41784.1"/>
    <property type="molecule type" value="Genomic_DNA"/>
</dbReference>
<name>A0A1S6YAB8_PSEAJ</name>
<accession>A0A1S6YAB8</accession>